<protein>
    <submittedName>
        <fullName evidence="3">4261_t:CDS:1</fullName>
    </submittedName>
</protein>
<dbReference type="Proteomes" id="UP001153678">
    <property type="component" value="Unassembled WGS sequence"/>
</dbReference>
<evidence type="ECO:0000313" key="3">
    <source>
        <dbReference type="EMBL" id="CAI2191297.1"/>
    </source>
</evidence>
<feature type="region of interest" description="Disordered" evidence="1">
    <location>
        <begin position="30"/>
        <end position="107"/>
    </location>
</feature>
<accession>A0A9W4T4A8</accession>
<proteinExistence type="predicted"/>
<comment type="caution">
    <text evidence="3">The sequence shown here is derived from an EMBL/GenBank/DDBJ whole genome shotgun (WGS) entry which is preliminary data.</text>
</comment>
<feature type="signal peptide" evidence="2">
    <location>
        <begin position="1"/>
        <end position="23"/>
    </location>
</feature>
<sequence length="107" mass="12745">MTVRMKINRIFCLVILYIQTVSTINLENANEDISPQSKHNSQEKRETNSNPLYTVPLQTNPLRKRTIKENDHSNKRENEQDKRFIRNVKSLQTYPLRKRTVNEHDHS</sequence>
<evidence type="ECO:0000313" key="4">
    <source>
        <dbReference type="Proteomes" id="UP001153678"/>
    </source>
</evidence>
<keyword evidence="4" id="KW-1185">Reference proteome</keyword>
<keyword evidence="2" id="KW-0732">Signal</keyword>
<feature type="compositionally biased region" description="Polar residues" evidence="1">
    <location>
        <begin position="48"/>
        <end position="61"/>
    </location>
</feature>
<name>A0A9W4T4A8_9GLOM</name>
<feature type="chain" id="PRO_5040990444" evidence="2">
    <location>
        <begin position="24"/>
        <end position="107"/>
    </location>
</feature>
<evidence type="ECO:0000256" key="2">
    <source>
        <dbReference type="SAM" id="SignalP"/>
    </source>
</evidence>
<feature type="compositionally biased region" description="Basic and acidic residues" evidence="1">
    <location>
        <begin position="67"/>
        <end position="84"/>
    </location>
</feature>
<reference evidence="3" key="1">
    <citation type="submission" date="2022-08" db="EMBL/GenBank/DDBJ databases">
        <authorList>
            <person name="Kallberg Y."/>
            <person name="Tangrot J."/>
            <person name="Rosling A."/>
        </authorList>
    </citation>
    <scope>NUCLEOTIDE SEQUENCE</scope>
    <source>
        <strain evidence="3">Wild A</strain>
    </source>
</reference>
<organism evidence="3 4">
    <name type="scientific">Funneliformis geosporum</name>
    <dbReference type="NCBI Taxonomy" id="1117311"/>
    <lineage>
        <taxon>Eukaryota</taxon>
        <taxon>Fungi</taxon>
        <taxon>Fungi incertae sedis</taxon>
        <taxon>Mucoromycota</taxon>
        <taxon>Glomeromycotina</taxon>
        <taxon>Glomeromycetes</taxon>
        <taxon>Glomerales</taxon>
        <taxon>Glomeraceae</taxon>
        <taxon>Funneliformis</taxon>
    </lineage>
</organism>
<evidence type="ECO:0000256" key="1">
    <source>
        <dbReference type="SAM" id="MobiDB-lite"/>
    </source>
</evidence>
<feature type="compositionally biased region" description="Polar residues" evidence="1">
    <location>
        <begin position="30"/>
        <end position="39"/>
    </location>
</feature>
<gene>
    <name evidence="3" type="ORF">FWILDA_LOCUS15002</name>
</gene>
<dbReference type="EMBL" id="CAMKVN010007287">
    <property type="protein sequence ID" value="CAI2191297.1"/>
    <property type="molecule type" value="Genomic_DNA"/>
</dbReference>
<dbReference type="AlphaFoldDB" id="A0A9W4T4A8"/>